<feature type="region of interest" description="Disordered" evidence="6">
    <location>
        <begin position="319"/>
        <end position="415"/>
    </location>
</feature>
<reference evidence="8 9" key="1">
    <citation type="submission" date="2020-07" db="EMBL/GenBank/DDBJ databases">
        <title>Sequencing the genomes of 1000 actinobacteria strains.</title>
        <authorList>
            <person name="Klenk H.-P."/>
        </authorList>
    </citation>
    <scope>NUCLEOTIDE SEQUENCE [LARGE SCALE GENOMIC DNA]</scope>
    <source>
        <strain evidence="8 9">DSM 23987</strain>
    </source>
</reference>
<dbReference type="PANTHER" id="PTHR43133:SF8">
    <property type="entry name" value="RNA POLYMERASE SIGMA FACTOR HI_1459-RELATED"/>
    <property type="match status" value="1"/>
</dbReference>
<dbReference type="AlphaFoldDB" id="A0A852WI64"/>
<dbReference type="Pfam" id="PF04542">
    <property type="entry name" value="Sigma70_r2"/>
    <property type="match status" value="1"/>
</dbReference>
<dbReference type="GO" id="GO:0016987">
    <property type="term" value="F:sigma factor activity"/>
    <property type="evidence" value="ECO:0007669"/>
    <property type="project" value="UniProtKB-KW"/>
</dbReference>
<feature type="compositionally biased region" description="Basic and acidic residues" evidence="6">
    <location>
        <begin position="367"/>
        <end position="384"/>
    </location>
</feature>
<proteinExistence type="inferred from homology"/>
<feature type="domain" description="RNA polymerase sigma-70 region 2" evidence="7">
    <location>
        <begin position="24"/>
        <end position="91"/>
    </location>
</feature>
<keyword evidence="5" id="KW-0804">Transcription</keyword>
<evidence type="ECO:0000256" key="3">
    <source>
        <dbReference type="ARBA" id="ARBA00023082"/>
    </source>
</evidence>
<dbReference type="InterPro" id="IPR039425">
    <property type="entry name" value="RNA_pol_sigma-70-like"/>
</dbReference>
<keyword evidence="3" id="KW-0731">Sigma factor</keyword>
<keyword evidence="2" id="KW-0805">Transcription regulation</keyword>
<gene>
    <name evidence="8" type="ORF">BJ986_001758</name>
</gene>
<evidence type="ECO:0000313" key="9">
    <source>
        <dbReference type="Proteomes" id="UP000573599"/>
    </source>
</evidence>
<organism evidence="8 9">
    <name type="scientific">Pedococcus badiiscoriae</name>
    <dbReference type="NCBI Taxonomy" id="642776"/>
    <lineage>
        <taxon>Bacteria</taxon>
        <taxon>Bacillati</taxon>
        <taxon>Actinomycetota</taxon>
        <taxon>Actinomycetes</taxon>
        <taxon>Micrococcales</taxon>
        <taxon>Intrasporangiaceae</taxon>
        <taxon>Pedococcus</taxon>
    </lineage>
</organism>
<comment type="caution">
    <text evidence="8">The sequence shown here is derived from an EMBL/GenBank/DDBJ whole genome shotgun (WGS) entry which is preliminary data.</text>
</comment>
<dbReference type="GO" id="GO:0003677">
    <property type="term" value="F:DNA binding"/>
    <property type="evidence" value="ECO:0007669"/>
    <property type="project" value="UniProtKB-KW"/>
</dbReference>
<dbReference type="RefSeq" id="WP_179421638.1">
    <property type="nucleotide sequence ID" value="NZ_JACCAB010000001.1"/>
</dbReference>
<feature type="compositionally biased region" description="Pro residues" evidence="6">
    <location>
        <begin position="328"/>
        <end position="355"/>
    </location>
</feature>
<dbReference type="SUPFAM" id="SSF88659">
    <property type="entry name" value="Sigma3 and sigma4 domains of RNA polymerase sigma factors"/>
    <property type="match status" value="1"/>
</dbReference>
<dbReference type="InterPro" id="IPR013325">
    <property type="entry name" value="RNA_pol_sigma_r2"/>
</dbReference>
<comment type="similarity">
    <text evidence="1">Belongs to the sigma-70 factor family. ECF subfamily.</text>
</comment>
<dbReference type="Proteomes" id="UP000573599">
    <property type="component" value="Unassembled WGS sequence"/>
</dbReference>
<evidence type="ECO:0000256" key="6">
    <source>
        <dbReference type="SAM" id="MobiDB-lite"/>
    </source>
</evidence>
<evidence type="ECO:0000256" key="4">
    <source>
        <dbReference type="ARBA" id="ARBA00023125"/>
    </source>
</evidence>
<dbReference type="NCBIfam" id="TIGR02937">
    <property type="entry name" value="sigma70-ECF"/>
    <property type="match status" value="1"/>
</dbReference>
<dbReference type="InterPro" id="IPR007627">
    <property type="entry name" value="RNA_pol_sigma70_r2"/>
</dbReference>
<evidence type="ECO:0000259" key="7">
    <source>
        <dbReference type="Pfam" id="PF04542"/>
    </source>
</evidence>
<keyword evidence="4" id="KW-0238">DNA-binding</keyword>
<name>A0A852WI64_9MICO</name>
<evidence type="ECO:0000256" key="1">
    <source>
        <dbReference type="ARBA" id="ARBA00010641"/>
    </source>
</evidence>
<evidence type="ECO:0000313" key="8">
    <source>
        <dbReference type="EMBL" id="NYG07271.1"/>
    </source>
</evidence>
<dbReference type="InterPro" id="IPR014284">
    <property type="entry name" value="RNA_pol_sigma-70_dom"/>
</dbReference>
<dbReference type="InterPro" id="IPR013324">
    <property type="entry name" value="RNA_pol_sigma_r3/r4-like"/>
</dbReference>
<dbReference type="Gene3D" id="1.10.1740.10">
    <property type="match status" value="1"/>
</dbReference>
<protein>
    <submittedName>
        <fullName evidence="8">RNA polymerase sigma factor (Sigma-70 family)</fullName>
    </submittedName>
</protein>
<dbReference type="InterPro" id="IPR036388">
    <property type="entry name" value="WH-like_DNA-bd_sf"/>
</dbReference>
<sequence length="527" mass="55188">MTEVDDLELTSPARDGDERAAVELWTRHYPAALSTAHRVARQPRDAEELASDAFSGMLAALRRGGGPTGSVRAYLLTSVRNGVTTRGRRANAFDILTDQISLLENAADVPADPVAAASELSLMREAFASLPARWQHVLWRTAVDHEANISVADELGVSPNAVAALARRARQVLRAAYVQAHVSRGAIDPECAPFIRGLAAMLTLPADTAPTARHVRGCARCTDRLAELRKVDQNLSGILGPAVLVLLPTGVGTAIGAGPAGGAGSAAHATAAHGDVAASGSAHRVALATAVAVGSGLLTWALWPERPALERTPVAVATSLSPSAPTSSPAPPPPTPLPTPAATPTTPPTSSPPAPSTTKQPRRGGTTHRDGTEHRADPDTDPGTHDSGPPGRALARRGKGRTHQITLHPGNCVRATADRGARTARLSARGSVPGRVLGSLAGLRAKREGDHLHGGGFPHRDRAVLVGNDLDPVGRPLDWFGERQGHRHLPVWLRSVCDSHDPLAVPVTHPRSDKRPVLRLGRPFLPS</sequence>
<dbReference type="EMBL" id="JACCAB010000001">
    <property type="protein sequence ID" value="NYG07271.1"/>
    <property type="molecule type" value="Genomic_DNA"/>
</dbReference>
<dbReference type="SUPFAM" id="SSF88946">
    <property type="entry name" value="Sigma2 domain of RNA polymerase sigma factors"/>
    <property type="match status" value="1"/>
</dbReference>
<evidence type="ECO:0000256" key="5">
    <source>
        <dbReference type="ARBA" id="ARBA00023163"/>
    </source>
</evidence>
<dbReference type="Gene3D" id="1.10.10.10">
    <property type="entry name" value="Winged helix-like DNA-binding domain superfamily/Winged helix DNA-binding domain"/>
    <property type="match status" value="1"/>
</dbReference>
<dbReference type="GO" id="GO:0006352">
    <property type="term" value="P:DNA-templated transcription initiation"/>
    <property type="evidence" value="ECO:0007669"/>
    <property type="project" value="InterPro"/>
</dbReference>
<dbReference type="PANTHER" id="PTHR43133">
    <property type="entry name" value="RNA POLYMERASE ECF-TYPE SIGMA FACTO"/>
    <property type="match status" value="1"/>
</dbReference>
<keyword evidence="9" id="KW-1185">Reference proteome</keyword>
<accession>A0A852WI64</accession>
<evidence type="ECO:0000256" key="2">
    <source>
        <dbReference type="ARBA" id="ARBA00023015"/>
    </source>
</evidence>